<evidence type="ECO:0000256" key="2">
    <source>
        <dbReference type="ARBA" id="ARBA00022692"/>
    </source>
</evidence>
<evidence type="ECO:0000256" key="5">
    <source>
        <dbReference type="SAM" id="Phobius"/>
    </source>
</evidence>
<dbReference type="EMBL" id="CAACVJ010000685">
    <property type="protein sequence ID" value="VEP18416.1"/>
    <property type="molecule type" value="Genomic_DNA"/>
</dbReference>
<dbReference type="InterPro" id="IPR007269">
    <property type="entry name" value="ICMT_MeTrfase"/>
</dbReference>
<protein>
    <submittedName>
        <fullName evidence="6">Protein-S-isoprenylcysteine methyltransferase</fullName>
    </submittedName>
</protein>
<sequence length="224" mass="26089">MRFAKIFLSLLCVICLLIILPAYIFDRLSNWQVYFLAISYLLFFLATVWRTTKLGNLAKRSEDKQVKSRLGRAASFVGIFGLIGVHWLAIYESTNFSDNNFYVTNIVFTIIGTTLVFSAIIVNQVAVKTLGKFFDRLVIKDQHQLITSGIYSQIRHPIYTSYLLLFISFCTLLQSWFSLEFLAVVCFIWFGNRITIEEEMLTQEFGENYQTYQQETKRLLPLIY</sequence>
<dbReference type="GO" id="GO:0032259">
    <property type="term" value="P:methylation"/>
    <property type="evidence" value="ECO:0007669"/>
    <property type="project" value="UniProtKB-KW"/>
</dbReference>
<dbReference type="Pfam" id="PF04140">
    <property type="entry name" value="ICMT"/>
    <property type="match status" value="1"/>
</dbReference>
<feature type="transmembrane region" description="Helical" evidence="5">
    <location>
        <begin position="31"/>
        <end position="49"/>
    </location>
</feature>
<feature type="transmembrane region" description="Helical" evidence="5">
    <location>
        <begin position="70"/>
        <end position="90"/>
    </location>
</feature>
<keyword evidence="4 5" id="KW-0472">Membrane</keyword>
<feature type="transmembrane region" description="Helical" evidence="5">
    <location>
        <begin position="162"/>
        <end position="190"/>
    </location>
</feature>
<gene>
    <name evidence="6" type="ORF">H1P_780025</name>
</gene>
<reference evidence="6 7" key="1">
    <citation type="submission" date="2019-01" db="EMBL/GenBank/DDBJ databases">
        <authorList>
            <person name="Brito A."/>
        </authorList>
    </citation>
    <scope>NUCLEOTIDE SEQUENCE [LARGE SCALE GENOMIC DNA]</scope>
    <source>
        <strain evidence="6">1</strain>
    </source>
</reference>
<proteinExistence type="predicted"/>
<evidence type="ECO:0000256" key="3">
    <source>
        <dbReference type="ARBA" id="ARBA00022989"/>
    </source>
</evidence>
<keyword evidence="6" id="KW-0808">Transferase</keyword>
<dbReference type="OrthoDB" id="5471300at2"/>
<dbReference type="PANTHER" id="PTHR12714">
    <property type="entry name" value="PROTEIN-S ISOPRENYLCYSTEINE O-METHYLTRANSFERASE"/>
    <property type="match status" value="1"/>
</dbReference>
<keyword evidence="3 5" id="KW-1133">Transmembrane helix</keyword>
<evidence type="ECO:0000256" key="4">
    <source>
        <dbReference type="ARBA" id="ARBA00023136"/>
    </source>
</evidence>
<dbReference type="GO" id="GO:0004671">
    <property type="term" value="F:protein C-terminal S-isoprenylcysteine carboxyl O-methyltransferase activity"/>
    <property type="evidence" value="ECO:0007669"/>
    <property type="project" value="InterPro"/>
</dbReference>
<keyword evidence="6" id="KW-0489">Methyltransferase</keyword>
<evidence type="ECO:0000313" key="7">
    <source>
        <dbReference type="Proteomes" id="UP000320055"/>
    </source>
</evidence>
<comment type="subcellular location">
    <subcellularLocation>
        <location evidence="1">Membrane</location>
        <topology evidence="1">Multi-pass membrane protein</topology>
    </subcellularLocation>
</comment>
<dbReference type="GO" id="GO:0016020">
    <property type="term" value="C:membrane"/>
    <property type="evidence" value="ECO:0007669"/>
    <property type="project" value="UniProtKB-SubCell"/>
</dbReference>
<evidence type="ECO:0000313" key="6">
    <source>
        <dbReference type="EMBL" id="VEP18416.1"/>
    </source>
</evidence>
<name>A0A563W420_9CYAN</name>
<accession>A0A563W420</accession>
<dbReference type="Gene3D" id="1.20.120.1630">
    <property type="match status" value="1"/>
</dbReference>
<keyword evidence="7" id="KW-1185">Reference proteome</keyword>
<organism evidence="6 7">
    <name type="scientific">Hyella patelloides LEGE 07179</name>
    <dbReference type="NCBI Taxonomy" id="945734"/>
    <lineage>
        <taxon>Bacteria</taxon>
        <taxon>Bacillati</taxon>
        <taxon>Cyanobacteriota</taxon>
        <taxon>Cyanophyceae</taxon>
        <taxon>Pleurocapsales</taxon>
        <taxon>Hyellaceae</taxon>
        <taxon>Hyella</taxon>
    </lineage>
</organism>
<evidence type="ECO:0000256" key="1">
    <source>
        <dbReference type="ARBA" id="ARBA00004141"/>
    </source>
</evidence>
<keyword evidence="2 5" id="KW-0812">Transmembrane</keyword>
<dbReference type="PANTHER" id="PTHR12714:SF11">
    <property type="entry name" value="PROTEIN C-TERMINAL S-ISOPRENYLCYSTEINE CARBOXYL O-METHYLTRANSFERASE"/>
    <property type="match status" value="1"/>
</dbReference>
<dbReference type="RefSeq" id="WP_144867755.1">
    <property type="nucleotide sequence ID" value="NZ_LR213836.1"/>
</dbReference>
<feature type="transmembrane region" description="Helical" evidence="5">
    <location>
        <begin position="7"/>
        <end position="25"/>
    </location>
</feature>
<feature type="transmembrane region" description="Helical" evidence="5">
    <location>
        <begin position="102"/>
        <end position="122"/>
    </location>
</feature>
<dbReference type="AlphaFoldDB" id="A0A563W420"/>
<dbReference type="Proteomes" id="UP000320055">
    <property type="component" value="Unassembled WGS sequence"/>
</dbReference>